<protein>
    <submittedName>
        <fullName evidence="5">Homeobox-DDT domain protein RLT1</fullName>
    </submittedName>
</protein>
<reference evidence="5" key="1">
    <citation type="submission" date="2015-12" db="EMBL/GenBank/DDBJ databases">
        <title>Update maize B73 reference genome by single molecule sequencing technologies.</title>
        <authorList>
            <consortium name="Maize Genome Sequencing Project"/>
            <person name="Ware D."/>
        </authorList>
    </citation>
    <scope>NUCLEOTIDE SEQUENCE</scope>
    <source>
        <tissue evidence="5">Seedling</tissue>
    </source>
</reference>
<sequence length="466" mass="51762">MLDQHSQGNAGGITYDRNVVGQEIHATPDTSYVQQYAYADKTRSQLKSYIGHRAEQLYVYRSLPLGQDRRRNRYWQFTTSASPNDPGSGRIFFESEDGCWRVIDSEDVIQLLTVLEGAIIPDRLSSDFETTSECLNSQVIAPQNPVLPAGFASVLPWVPDTTSAVMLRVLDLDSAILYVQNQKMERDDGGFMKFPSRYTVVKSKQETIPLEPTGMDLYDGRWLPGSGRRGRGRGSRGGSRGGRGRSRGGRIPRGVSSSSRIEFKDGIAASGRAPRKNARRGRGRGRGRGRRTVRPRQPSVGRGRSIPKENLMGSFSMLTSSKAADIEESPRSSGADEWGLETRMTYTERDENSSGSRYEDNEENGQPMDEDYEEQVPDYSIDYSSGSRHHEMMSMMDHETDEEDEDAEGDENVEEDDADHAVDDADVEMDEGDDEIGDDGEDGGVGGEMTPDEDPDATSYSSDYSE</sequence>
<feature type="region of interest" description="Disordered" evidence="3">
    <location>
        <begin position="218"/>
        <end position="466"/>
    </location>
</feature>
<keyword evidence="2" id="KW-0539">Nucleus</keyword>
<dbReference type="InterPro" id="IPR044977">
    <property type="entry name" value="RLT1-3"/>
</dbReference>
<dbReference type="GO" id="GO:0003677">
    <property type="term" value="F:DNA binding"/>
    <property type="evidence" value="ECO:0007669"/>
    <property type="project" value="UniProtKB-KW"/>
</dbReference>
<accession>A0A1D6G1A3</accession>
<keyword evidence="5" id="KW-0371">Homeobox</keyword>
<name>A0A1D6G1A3_MAIZE</name>
<evidence type="ECO:0000256" key="2">
    <source>
        <dbReference type="ARBA" id="ARBA00023242"/>
    </source>
</evidence>
<feature type="compositionally biased region" description="Acidic residues" evidence="3">
    <location>
        <begin position="399"/>
        <end position="442"/>
    </location>
</feature>
<evidence type="ECO:0000256" key="1">
    <source>
        <dbReference type="ARBA" id="ARBA00004123"/>
    </source>
</evidence>
<keyword evidence="5" id="KW-0238">DNA-binding</keyword>
<dbReference type="EMBL" id="CM000784">
    <property type="protein sequence ID" value="AQK97184.1"/>
    <property type="molecule type" value="Genomic_DNA"/>
</dbReference>
<dbReference type="GO" id="GO:0005634">
    <property type="term" value="C:nucleus"/>
    <property type="evidence" value="ECO:0007669"/>
    <property type="project" value="UniProtKB-SubCell"/>
</dbReference>
<feature type="domain" description="WHIM2" evidence="4">
    <location>
        <begin position="60"/>
        <end position="115"/>
    </location>
</feature>
<comment type="subcellular location">
    <subcellularLocation>
        <location evidence="1">Nucleus</location>
    </subcellularLocation>
</comment>
<dbReference type="AlphaFoldDB" id="A0A1D6G1A3"/>
<organism evidence="5">
    <name type="scientific">Zea mays</name>
    <name type="common">Maize</name>
    <dbReference type="NCBI Taxonomy" id="4577"/>
    <lineage>
        <taxon>Eukaryota</taxon>
        <taxon>Viridiplantae</taxon>
        <taxon>Streptophyta</taxon>
        <taxon>Embryophyta</taxon>
        <taxon>Tracheophyta</taxon>
        <taxon>Spermatophyta</taxon>
        <taxon>Magnoliopsida</taxon>
        <taxon>Liliopsida</taxon>
        <taxon>Poales</taxon>
        <taxon>Poaceae</taxon>
        <taxon>PACMAD clade</taxon>
        <taxon>Panicoideae</taxon>
        <taxon>Andropogonodae</taxon>
        <taxon>Andropogoneae</taxon>
        <taxon>Tripsacinae</taxon>
        <taxon>Zea</taxon>
    </lineage>
</organism>
<proteinExistence type="predicted"/>
<dbReference type="Pfam" id="PF15613">
    <property type="entry name" value="WSD"/>
    <property type="match status" value="1"/>
</dbReference>
<feature type="compositionally biased region" description="Basic and acidic residues" evidence="3">
    <location>
        <begin position="388"/>
        <end position="398"/>
    </location>
</feature>
<feature type="compositionally biased region" description="Acidic residues" evidence="3">
    <location>
        <begin position="360"/>
        <end position="376"/>
    </location>
</feature>
<evidence type="ECO:0000256" key="3">
    <source>
        <dbReference type="SAM" id="MobiDB-lite"/>
    </source>
</evidence>
<dbReference type="InterPro" id="IPR028941">
    <property type="entry name" value="WHIM2_dom"/>
</dbReference>
<dbReference type="GO" id="GO:0006357">
    <property type="term" value="P:regulation of transcription by RNA polymerase II"/>
    <property type="evidence" value="ECO:0007669"/>
    <property type="project" value="InterPro"/>
</dbReference>
<evidence type="ECO:0000259" key="4">
    <source>
        <dbReference type="Pfam" id="PF15613"/>
    </source>
</evidence>
<dbReference type="PANTHER" id="PTHR36968">
    <property type="entry name" value="HOMEOBOX-DDT DOMAIN PROTEIN RLT2"/>
    <property type="match status" value="1"/>
</dbReference>
<feature type="compositionally biased region" description="Basic residues" evidence="3">
    <location>
        <begin position="273"/>
        <end position="294"/>
    </location>
</feature>
<dbReference type="PANTHER" id="PTHR36968:SF15">
    <property type="entry name" value="HOMEOBOX-DDT DOMAIN PROTEIN RLT1"/>
    <property type="match status" value="1"/>
</dbReference>
<gene>
    <name evidence="5" type="ORF">ZEAMMB73_Zm00001d011560</name>
</gene>
<evidence type="ECO:0000313" key="5">
    <source>
        <dbReference type="EMBL" id="AQK97184.1"/>
    </source>
</evidence>